<accession>A0A8T1WP18</accession>
<dbReference type="AlphaFoldDB" id="A0A8T1WP18"/>
<proteinExistence type="predicted"/>
<evidence type="ECO:0000313" key="4">
    <source>
        <dbReference type="Proteomes" id="UP000693981"/>
    </source>
</evidence>
<feature type="region of interest" description="Disordered" evidence="2">
    <location>
        <begin position="1"/>
        <end position="49"/>
    </location>
</feature>
<sequence>MKKARRTSTGSNSQNSSTPLTQEEIPAKPTMSAKAVGKRRRRLEVPTEDNEIATKMKELQEQYDRLSEVHVDVIIKTTRETEAVKARLTTVESEVESKTKELTKLQQEHEALKKSYEEKLAAVKNHAADATKQLDDRDEEIGVLREERDAHKRVLDHVLSDPRAPHQVRSVVELDAKV</sequence>
<feature type="compositionally biased region" description="Low complexity" evidence="2">
    <location>
        <begin position="7"/>
        <end position="18"/>
    </location>
</feature>
<evidence type="ECO:0000256" key="1">
    <source>
        <dbReference type="SAM" id="Coils"/>
    </source>
</evidence>
<reference evidence="3" key="1">
    <citation type="submission" date="2021-02" db="EMBL/GenBank/DDBJ databases">
        <authorList>
            <person name="Palmer J.M."/>
        </authorList>
    </citation>
    <scope>NUCLEOTIDE SEQUENCE</scope>
    <source>
        <strain evidence="3">SCRP23</strain>
    </source>
</reference>
<dbReference type="OrthoDB" id="114364at2759"/>
<evidence type="ECO:0000313" key="3">
    <source>
        <dbReference type="EMBL" id="KAG7395667.1"/>
    </source>
</evidence>
<evidence type="ECO:0000256" key="2">
    <source>
        <dbReference type="SAM" id="MobiDB-lite"/>
    </source>
</evidence>
<protein>
    <submittedName>
        <fullName evidence="3">Uncharacterized protein</fullName>
    </submittedName>
</protein>
<feature type="coiled-coil region" evidence="1">
    <location>
        <begin position="49"/>
        <end position="133"/>
    </location>
</feature>
<dbReference type="Proteomes" id="UP000693981">
    <property type="component" value="Unassembled WGS sequence"/>
</dbReference>
<keyword evidence="4" id="KW-1185">Reference proteome</keyword>
<organism evidence="3 4">
    <name type="scientific">Phytophthora boehmeriae</name>
    <dbReference type="NCBI Taxonomy" id="109152"/>
    <lineage>
        <taxon>Eukaryota</taxon>
        <taxon>Sar</taxon>
        <taxon>Stramenopiles</taxon>
        <taxon>Oomycota</taxon>
        <taxon>Peronosporomycetes</taxon>
        <taxon>Peronosporales</taxon>
        <taxon>Peronosporaceae</taxon>
        <taxon>Phytophthora</taxon>
    </lineage>
</organism>
<keyword evidence="1" id="KW-0175">Coiled coil</keyword>
<name>A0A8T1WP18_9STRA</name>
<comment type="caution">
    <text evidence="3">The sequence shown here is derived from an EMBL/GenBank/DDBJ whole genome shotgun (WGS) entry which is preliminary data.</text>
</comment>
<dbReference type="EMBL" id="JAGDFL010000194">
    <property type="protein sequence ID" value="KAG7395667.1"/>
    <property type="molecule type" value="Genomic_DNA"/>
</dbReference>
<gene>
    <name evidence="3" type="ORF">PHYBOEH_003346</name>
</gene>